<feature type="transmembrane region" description="Helical" evidence="2">
    <location>
        <begin position="506"/>
        <end position="531"/>
    </location>
</feature>
<organism evidence="3 4">
    <name type="scientific">Phytophthora nicotianae P1976</name>
    <dbReference type="NCBI Taxonomy" id="1317066"/>
    <lineage>
        <taxon>Eukaryota</taxon>
        <taxon>Sar</taxon>
        <taxon>Stramenopiles</taxon>
        <taxon>Oomycota</taxon>
        <taxon>Peronosporomycetes</taxon>
        <taxon>Peronosporales</taxon>
        <taxon>Peronosporaceae</taxon>
        <taxon>Phytophthora</taxon>
    </lineage>
</organism>
<feature type="transmembrane region" description="Helical" evidence="2">
    <location>
        <begin position="429"/>
        <end position="452"/>
    </location>
</feature>
<evidence type="ECO:0000313" key="3">
    <source>
        <dbReference type="EMBL" id="ETO75969.1"/>
    </source>
</evidence>
<keyword evidence="2" id="KW-0472">Membrane</keyword>
<protein>
    <recommendedName>
        <fullName evidence="5">Transmembrane protein</fullName>
    </recommendedName>
</protein>
<accession>A0A081AAQ8</accession>
<proteinExistence type="predicted"/>
<name>A0A081AAQ8_PHYNI</name>
<evidence type="ECO:0000256" key="1">
    <source>
        <dbReference type="SAM" id="MobiDB-lite"/>
    </source>
</evidence>
<sequence length="739" mass="82985">MSKRLAIQLPAFARVAVLLSLYSLDLLDLHAKIAWIGTSESFSFDVVHHHSFENDPLARPEFPSANESLPTTELGTELLRVSGWTSLYERCSDLYATKDNEEFDMIKAINCELGPQFSTERRVADELILSATLNVDSVAWVSCQLLFFHRRPPLCQENVVTLFSTRYRLTEDEVDPDKMAPIHSIAEAELLRMLDLLSRSHPLSNVVCAQGFEATAGPGRYDTDVFACGSPNVLESAFIGVFASNFGELHADLAQLAVDEVNIMGFELISRQNSRSQFILKEKNGEVVVVEENMTNFATFGHLYVFLILVDFALLIAHARATFDTGRMFGWRTLIRLKNAENNDSDNFGDSSWLLLYRSLYRSGPIAALTILSALISWFVNLPFALMWCTASEGKVYALVSAVRVWMLVLCLLNLLWGMFVRIREARAYSVVKGTFVTPLEILAVSAFIVILKMGTLFDVAVIRRQLEGQQGVDSKAFSGRTALWNAYNPEVDGFATTPPQIVHTLLAPIAIAVTESLLLVVVVLIVKFVYYRRLLDRQDNEAASAVSVVDFDNIDEHLSYPSVDQRTSKAPLISRRHAKNYSRLPLEELLRTPARANSLVRCCFDIDVVEDDGLTYMLPHVYYDFGVVVTDAGYLRTRRGFSTVIHRRLDVEKFFAPIEKSSTVSPTPLKRQRLRDGNTSTRAKFALESMPAPVDAVPENRSPPPPRTLSEFRSMPMAKSMRRRKSMEELLENPSPSP</sequence>
<dbReference type="Proteomes" id="UP000028582">
    <property type="component" value="Unassembled WGS sequence"/>
</dbReference>
<dbReference type="AlphaFoldDB" id="A0A081AAQ8"/>
<feature type="transmembrane region" description="Helical" evidence="2">
    <location>
        <begin position="303"/>
        <end position="323"/>
    </location>
</feature>
<evidence type="ECO:0008006" key="5">
    <source>
        <dbReference type="Google" id="ProtNLM"/>
    </source>
</evidence>
<feature type="transmembrane region" description="Helical" evidence="2">
    <location>
        <begin position="366"/>
        <end position="384"/>
    </location>
</feature>
<keyword evidence="2" id="KW-0812">Transmembrane</keyword>
<dbReference type="OrthoDB" id="164535at2759"/>
<feature type="region of interest" description="Disordered" evidence="1">
    <location>
        <begin position="687"/>
        <end position="739"/>
    </location>
</feature>
<keyword evidence="2" id="KW-1133">Transmembrane helix</keyword>
<evidence type="ECO:0000256" key="2">
    <source>
        <dbReference type="SAM" id="Phobius"/>
    </source>
</evidence>
<feature type="transmembrane region" description="Helical" evidence="2">
    <location>
        <begin position="396"/>
        <end position="417"/>
    </location>
</feature>
<dbReference type="EMBL" id="ANJA01001612">
    <property type="protein sequence ID" value="ETO75969.1"/>
    <property type="molecule type" value="Genomic_DNA"/>
</dbReference>
<reference evidence="3 4" key="1">
    <citation type="submission" date="2013-11" db="EMBL/GenBank/DDBJ databases">
        <title>The Genome Sequence of Phytophthora parasitica P1976.</title>
        <authorList>
            <consortium name="The Broad Institute Genomics Platform"/>
            <person name="Russ C."/>
            <person name="Tyler B."/>
            <person name="Panabieres F."/>
            <person name="Shan W."/>
            <person name="Tripathy S."/>
            <person name="Grunwald N."/>
            <person name="Machado M."/>
            <person name="Johnson C.S."/>
            <person name="Walker B."/>
            <person name="Young S."/>
            <person name="Zeng Q."/>
            <person name="Gargeya S."/>
            <person name="Fitzgerald M."/>
            <person name="Haas B."/>
            <person name="Abouelleil A."/>
            <person name="Allen A.W."/>
            <person name="Alvarado L."/>
            <person name="Arachchi H.M."/>
            <person name="Berlin A.M."/>
            <person name="Chapman S.B."/>
            <person name="Gainer-Dewar J."/>
            <person name="Goldberg J."/>
            <person name="Griggs A."/>
            <person name="Gujja S."/>
            <person name="Hansen M."/>
            <person name="Howarth C."/>
            <person name="Imamovic A."/>
            <person name="Ireland A."/>
            <person name="Larimer J."/>
            <person name="McCowan C."/>
            <person name="Murphy C."/>
            <person name="Pearson M."/>
            <person name="Poon T.W."/>
            <person name="Priest M."/>
            <person name="Roberts A."/>
            <person name="Saif S."/>
            <person name="Shea T."/>
            <person name="Sisk P."/>
            <person name="Sykes S."/>
            <person name="Wortman J."/>
            <person name="Nusbaum C."/>
            <person name="Birren B."/>
        </authorList>
    </citation>
    <scope>NUCLEOTIDE SEQUENCE [LARGE SCALE GENOMIC DNA]</scope>
    <source>
        <strain evidence="3 4">P1976</strain>
    </source>
</reference>
<evidence type="ECO:0000313" key="4">
    <source>
        <dbReference type="Proteomes" id="UP000028582"/>
    </source>
</evidence>
<gene>
    <name evidence="3" type="ORF">F444_08560</name>
</gene>
<comment type="caution">
    <text evidence="3">The sequence shown here is derived from an EMBL/GenBank/DDBJ whole genome shotgun (WGS) entry which is preliminary data.</text>
</comment>